<reference evidence="2 3" key="1">
    <citation type="submission" date="2019-08" db="EMBL/GenBank/DDBJ databases">
        <title>In-depth cultivation of the pig gut microbiome towards novel bacterial diversity and tailored functional studies.</title>
        <authorList>
            <person name="Wylensek D."/>
            <person name="Hitch T.C.A."/>
            <person name="Clavel T."/>
        </authorList>
    </citation>
    <scope>NUCLEOTIDE SEQUENCE [LARGE SCALE GENOMIC DNA]</scope>
    <source>
        <strain evidence="2 3">WCA-389-WT-5B</strain>
    </source>
</reference>
<feature type="transmembrane region" description="Helical" evidence="1">
    <location>
        <begin position="301"/>
        <end position="322"/>
    </location>
</feature>
<gene>
    <name evidence="2" type="ORF">FX155_02290</name>
</gene>
<dbReference type="EMBL" id="VULN01000003">
    <property type="protein sequence ID" value="MSS81448.1"/>
    <property type="molecule type" value="Genomic_DNA"/>
</dbReference>
<keyword evidence="1" id="KW-0472">Membrane</keyword>
<feature type="transmembrane region" description="Helical" evidence="1">
    <location>
        <begin position="30"/>
        <end position="52"/>
    </location>
</feature>
<keyword evidence="1" id="KW-1133">Transmembrane helix</keyword>
<feature type="transmembrane region" description="Helical" evidence="1">
    <location>
        <begin position="269"/>
        <end position="289"/>
    </location>
</feature>
<feature type="transmembrane region" description="Helical" evidence="1">
    <location>
        <begin position="217"/>
        <end position="236"/>
    </location>
</feature>
<comment type="caution">
    <text evidence="2">The sequence shown here is derived from an EMBL/GenBank/DDBJ whole genome shotgun (WGS) entry which is preliminary data.</text>
</comment>
<feature type="transmembrane region" description="Helical" evidence="1">
    <location>
        <begin position="410"/>
        <end position="428"/>
    </location>
</feature>
<dbReference type="InterPro" id="IPR004697">
    <property type="entry name" value="AbgT"/>
</dbReference>
<name>A0A6N7W002_ACIFE</name>
<feature type="transmembrane region" description="Helical" evidence="1">
    <location>
        <begin position="476"/>
        <end position="497"/>
    </location>
</feature>
<proteinExistence type="predicted"/>
<dbReference type="GO" id="GO:0015558">
    <property type="term" value="F:secondary active p-aminobenzoyl-glutamate transmembrane transporter activity"/>
    <property type="evidence" value="ECO:0007669"/>
    <property type="project" value="InterPro"/>
</dbReference>
<dbReference type="RefSeq" id="WP_154487694.1">
    <property type="nucleotide sequence ID" value="NZ_JAYLVM010000120.1"/>
</dbReference>
<dbReference type="PANTHER" id="PTHR30282">
    <property type="entry name" value="P-AMINOBENZOYL GLUTAMATE TRANSPORTER"/>
    <property type="match status" value="1"/>
</dbReference>
<evidence type="ECO:0000313" key="2">
    <source>
        <dbReference type="EMBL" id="MSS81448.1"/>
    </source>
</evidence>
<protein>
    <submittedName>
        <fullName evidence="2">AbgT family transporter</fullName>
    </submittedName>
</protein>
<dbReference type="OrthoDB" id="3314392at2"/>
<organism evidence="2 3">
    <name type="scientific">Acidaminococcus fermentans</name>
    <dbReference type="NCBI Taxonomy" id="905"/>
    <lineage>
        <taxon>Bacteria</taxon>
        <taxon>Bacillati</taxon>
        <taxon>Bacillota</taxon>
        <taxon>Negativicutes</taxon>
        <taxon>Acidaminococcales</taxon>
        <taxon>Acidaminococcaceae</taxon>
        <taxon>Acidaminococcus</taxon>
    </lineage>
</organism>
<feature type="transmembrane region" description="Helical" evidence="1">
    <location>
        <begin position="85"/>
        <end position="104"/>
    </location>
</feature>
<keyword evidence="1" id="KW-0812">Transmembrane</keyword>
<dbReference type="Proteomes" id="UP000441455">
    <property type="component" value="Unassembled WGS sequence"/>
</dbReference>
<feature type="transmembrane region" description="Helical" evidence="1">
    <location>
        <begin position="448"/>
        <end position="464"/>
    </location>
</feature>
<evidence type="ECO:0000313" key="3">
    <source>
        <dbReference type="Proteomes" id="UP000441455"/>
    </source>
</evidence>
<accession>A0A6N7W002</accession>
<dbReference type="PANTHER" id="PTHR30282:SF0">
    <property type="entry name" value="P-AMINOBENZOYL-GLUTAMATE TRANSPORT PROTEIN"/>
    <property type="match status" value="1"/>
</dbReference>
<feature type="transmembrane region" description="Helical" evidence="1">
    <location>
        <begin position="125"/>
        <end position="158"/>
    </location>
</feature>
<dbReference type="GO" id="GO:1902604">
    <property type="term" value="P:p-aminobenzoyl-glutamate transmembrane transport"/>
    <property type="evidence" value="ECO:0007669"/>
    <property type="project" value="InterPro"/>
</dbReference>
<feature type="transmembrane region" description="Helical" evidence="1">
    <location>
        <begin position="381"/>
        <end position="403"/>
    </location>
</feature>
<dbReference type="AlphaFoldDB" id="A0A6N7W002"/>
<dbReference type="Pfam" id="PF03806">
    <property type="entry name" value="ABG_transport"/>
    <property type="match status" value="1"/>
</dbReference>
<feature type="transmembrane region" description="Helical" evidence="1">
    <location>
        <begin position="343"/>
        <end position="361"/>
    </location>
</feature>
<sequence>METKNATKNSLLDRFLNTVERVCNKLPPPAILFCILFVITAVVGAICTQAGFALENPASHKIVTSQNFFTTAGIQWLLTTLVKNFTGFAPLGLVITMTLAIGFCEESGMLAALLRRCMKGVPPSLVPFIVAFLGVCGNIASDTAMVVIPPLAAVAYIGVRKHPVVGMMVGFAGAEAGFGANLMIAGTDSLLQGLTNQAIDGFFGKAGVFAVDVTCNWYFMFASTFLCAFIIALVSIKIVEPRFGVYDGPGADEELGEVKPIEVKGLNRAALVVVAYILVLVAGFFAGVLSKDGHTFVGSPLLKGLIPLLFVMFSLAGLTYGFTTGSFKTIKDVNKAMVHQMSGMGAFVVFCFFCGQFQALFSWTHLGTLLAIGGADFLKNVGFTGLPMCVLFVLITSLVNIFMSSGSAKWAIFAPIFIPMFMLLGYHPGFTQLLYRLGDSPTNCFTPMNPYLWMILSVAQEKYMPKAAIGTLVSNLIPIAVCLQIAWIIFLIGWMTLGLPIGPGVEMALPAGVL</sequence>
<evidence type="ECO:0000256" key="1">
    <source>
        <dbReference type="SAM" id="Phobius"/>
    </source>
</evidence>